<proteinExistence type="inferred from homology"/>
<dbReference type="PANTHER" id="PTHR30487">
    <property type="entry name" value="TYPE 4 PREPILIN-LIKE PROTEINS LEADER PEPTIDE-PROCESSING ENZYME"/>
    <property type="match status" value="1"/>
</dbReference>
<reference evidence="14" key="1">
    <citation type="journal article" date="2019" name="Int. J. Syst. Evol. Microbiol.">
        <title>The Global Catalogue of Microorganisms (GCM) 10K type strain sequencing project: providing services to taxonomists for standard genome sequencing and annotation.</title>
        <authorList>
            <consortium name="The Broad Institute Genomics Platform"/>
            <consortium name="The Broad Institute Genome Sequencing Center for Infectious Disease"/>
            <person name="Wu L."/>
            <person name="Ma J."/>
        </authorList>
    </citation>
    <scope>NUCLEOTIDE SEQUENCE [LARGE SCALE GENOMIC DNA]</scope>
    <source>
        <strain evidence="14">KCTC 42953</strain>
    </source>
</reference>
<evidence type="ECO:0000256" key="5">
    <source>
        <dbReference type="ARBA" id="ARBA00022692"/>
    </source>
</evidence>
<keyword evidence="3" id="KW-1003">Cell membrane</keyword>
<dbReference type="GO" id="GO:0016787">
    <property type="term" value="F:hydrolase activity"/>
    <property type="evidence" value="ECO:0007669"/>
    <property type="project" value="UniProtKB-KW"/>
</dbReference>
<feature type="transmembrane region" description="Helical" evidence="10">
    <location>
        <begin position="223"/>
        <end position="249"/>
    </location>
</feature>
<evidence type="ECO:0000256" key="4">
    <source>
        <dbReference type="ARBA" id="ARBA00022519"/>
    </source>
</evidence>
<evidence type="ECO:0000313" key="13">
    <source>
        <dbReference type="EMBL" id="MFC3193836.1"/>
    </source>
</evidence>
<keyword evidence="9" id="KW-0808">Transferase</keyword>
<feature type="transmembrane region" description="Helical" evidence="10">
    <location>
        <begin position="131"/>
        <end position="149"/>
    </location>
</feature>
<evidence type="ECO:0000256" key="10">
    <source>
        <dbReference type="SAM" id="Phobius"/>
    </source>
</evidence>
<evidence type="ECO:0000259" key="11">
    <source>
        <dbReference type="Pfam" id="PF01478"/>
    </source>
</evidence>
<dbReference type="EC" id="2.1.1.-" evidence="9"/>
<evidence type="ECO:0000259" key="12">
    <source>
        <dbReference type="Pfam" id="PF06750"/>
    </source>
</evidence>
<evidence type="ECO:0000256" key="9">
    <source>
        <dbReference type="RuleBase" id="RU003794"/>
    </source>
</evidence>
<feature type="transmembrane region" description="Helical" evidence="10">
    <location>
        <begin position="182"/>
        <end position="202"/>
    </location>
</feature>
<sequence length="282" mass="31352">MDLISLFQQSPLLLVVVLFVVGLIVGSFLNVVILRYPPVLEYDWKKDYAEFTETPFDQSKPPGLVFARSHCPKCKEQLSAWHNIPVISYLILRGRCHFCQNRISIRYPLIELFSGLLAALAAFYYGFSWQLLSVLMLIWFLLVITWIDIDTYLIPDQLSLSLLWLGLFCSLFDLTISPAQAITGALVGYLSLWLVFQLFKLLTGKEGMGYGDFKLLAAGGAWIGAEALIGVLMVASVTGLLLTLLLAAFGLGQKKIPFGPYLSVGILVAYFTDGSLLDLLLL</sequence>
<dbReference type="Proteomes" id="UP001595533">
    <property type="component" value="Unassembled WGS sequence"/>
</dbReference>
<dbReference type="Gene3D" id="1.20.120.1220">
    <property type="match status" value="1"/>
</dbReference>
<dbReference type="PANTHER" id="PTHR30487:SF0">
    <property type="entry name" value="PREPILIN LEADER PEPTIDASE_N-METHYLTRANSFERASE-RELATED"/>
    <property type="match status" value="1"/>
</dbReference>
<comment type="subcellular location">
    <subcellularLocation>
        <location evidence="1">Cell inner membrane</location>
        <topology evidence="1">Multi-pass membrane protein</topology>
    </subcellularLocation>
    <subcellularLocation>
        <location evidence="9">Cell membrane</location>
        <topology evidence="9">Multi-pass membrane protein</topology>
    </subcellularLocation>
</comment>
<keyword evidence="14" id="KW-1185">Reference proteome</keyword>
<evidence type="ECO:0000256" key="7">
    <source>
        <dbReference type="ARBA" id="ARBA00023136"/>
    </source>
</evidence>
<keyword evidence="7 10" id="KW-0472">Membrane</keyword>
<feature type="transmembrane region" description="Helical" evidence="10">
    <location>
        <begin position="105"/>
        <end position="125"/>
    </location>
</feature>
<dbReference type="EC" id="3.4.23.43" evidence="9"/>
<keyword evidence="9 13" id="KW-0378">Hydrolase</keyword>
<dbReference type="EMBL" id="JBHRTS010000003">
    <property type="protein sequence ID" value="MFC3193836.1"/>
    <property type="molecule type" value="Genomic_DNA"/>
</dbReference>
<protein>
    <recommendedName>
        <fullName evidence="9">Prepilin leader peptidase/N-methyltransferase</fullName>
        <ecNumber evidence="9">2.1.1.-</ecNumber>
        <ecNumber evidence="9">3.4.23.43</ecNumber>
    </recommendedName>
</protein>
<evidence type="ECO:0000256" key="1">
    <source>
        <dbReference type="ARBA" id="ARBA00004429"/>
    </source>
</evidence>
<evidence type="ECO:0000256" key="6">
    <source>
        <dbReference type="ARBA" id="ARBA00022989"/>
    </source>
</evidence>
<feature type="transmembrane region" description="Helical" evidence="10">
    <location>
        <begin position="261"/>
        <end position="281"/>
    </location>
</feature>
<feature type="transmembrane region" description="Helical" evidence="10">
    <location>
        <begin position="12"/>
        <end position="36"/>
    </location>
</feature>
<comment type="function">
    <text evidence="9">Plays an essential role in type IV pili and type II pseudopili formation by proteolytically removing the leader sequence from substrate proteins and subsequently monomethylating the alpha-amino group of the newly exposed N-terminal phenylalanine.</text>
</comment>
<accession>A0ABV7JCL5</accession>
<keyword evidence="9" id="KW-0511">Multifunctional enzyme</keyword>
<evidence type="ECO:0000256" key="2">
    <source>
        <dbReference type="ARBA" id="ARBA00005801"/>
    </source>
</evidence>
<dbReference type="PRINTS" id="PR00864">
    <property type="entry name" value="PREPILNPTASE"/>
</dbReference>
<gene>
    <name evidence="13" type="ORF">ACFODZ_06255</name>
</gene>
<keyword evidence="9" id="KW-0645">Protease</keyword>
<keyword evidence="4" id="KW-0997">Cell inner membrane</keyword>
<evidence type="ECO:0000313" key="14">
    <source>
        <dbReference type="Proteomes" id="UP001595533"/>
    </source>
</evidence>
<dbReference type="InterPro" id="IPR050882">
    <property type="entry name" value="Prepilin_peptidase/N-MTase"/>
</dbReference>
<dbReference type="InterPro" id="IPR000045">
    <property type="entry name" value="Prepilin_IV_endopep_pep"/>
</dbReference>
<evidence type="ECO:0000256" key="3">
    <source>
        <dbReference type="ARBA" id="ARBA00022475"/>
    </source>
</evidence>
<comment type="caution">
    <text evidence="13">The sequence shown here is derived from an EMBL/GenBank/DDBJ whole genome shotgun (WGS) entry which is preliminary data.</text>
</comment>
<organism evidence="13 14">
    <name type="scientific">Marinicella sediminis</name>
    <dbReference type="NCBI Taxonomy" id="1792834"/>
    <lineage>
        <taxon>Bacteria</taxon>
        <taxon>Pseudomonadati</taxon>
        <taxon>Pseudomonadota</taxon>
        <taxon>Gammaproteobacteria</taxon>
        <taxon>Lysobacterales</taxon>
        <taxon>Marinicellaceae</taxon>
        <taxon>Marinicella</taxon>
    </lineage>
</organism>
<dbReference type="InterPro" id="IPR014032">
    <property type="entry name" value="Peptidase_A24A_bac"/>
</dbReference>
<comment type="similarity">
    <text evidence="2 8">Belongs to the peptidase A24 family.</text>
</comment>
<dbReference type="InterPro" id="IPR010627">
    <property type="entry name" value="Prepilin_pept_A24_N"/>
</dbReference>
<dbReference type="RefSeq" id="WP_077411368.1">
    <property type="nucleotide sequence ID" value="NZ_JBHRTS010000003.1"/>
</dbReference>
<dbReference type="Pfam" id="PF06750">
    <property type="entry name" value="A24_N_bact"/>
    <property type="match status" value="1"/>
</dbReference>
<keyword evidence="5 9" id="KW-0812">Transmembrane</keyword>
<comment type="catalytic activity">
    <reaction evidence="9">
        <text>Typically cleaves a -Gly-|-Phe- bond to release an N-terminal, basic peptide of 5-8 residues from type IV prepilin, and then N-methylates the new N-terminal amino group, the methyl donor being S-adenosyl-L-methionine.</text>
        <dbReference type="EC" id="3.4.23.43"/>
    </reaction>
</comment>
<keyword evidence="6 10" id="KW-1133">Transmembrane helix</keyword>
<feature type="domain" description="Prepilin type IV endopeptidase peptidase" evidence="11">
    <location>
        <begin position="136"/>
        <end position="244"/>
    </location>
</feature>
<feature type="domain" description="Prepilin peptidase A24 N-terminal" evidence="12">
    <location>
        <begin position="20"/>
        <end position="123"/>
    </location>
</feature>
<name>A0ABV7JCL5_9GAMM</name>
<evidence type="ECO:0000256" key="8">
    <source>
        <dbReference type="RuleBase" id="RU003793"/>
    </source>
</evidence>
<keyword evidence="9" id="KW-0489">Methyltransferase</keyword>
<dbReference type="Pfam" id="PF01478">
    <property type="entry name" value="Peptidase_A24"/>
    <property type="match status" value="1"/>
</dbReference>